<dbReference type="InterPro" id="IPR002471">
    <property type="entry name" value="Pept_S9_AS"/>
</dbReference>
<evidence type="ECO:0000313" key="5">
    <source>
        <dbReference type="Proteomes" id="UP001606210"/>
    </source>
</evidence>
<reference evidence="4 5" key="1">
    <citation type="submission" date="2024-08" db="EMBL/GenBank/DDBJ databases">
        <authorList>
            <person name="Lu H."/>
        </authorList>
    </citation>
    <scope>NUCLEOTIDE SEQUENCE [LARGE SCALE GENOMIC DNA]</scope>
    <source>
        <strain evidence="4 5">LYH14W</strain>
    </source>
</reference>
<feature type="signal peptide" evidence="2">
    <location>
        <begin position="1"/>
        <end position="21"/>
    </location>
</feature>
<dbReference type="Proteomes" id="UP001606210">
    <property type="component" value="Unassembled WGS sequence"/>
</dbReference>
<evidence type="ECO:0000313" key="4">
    <source>
        <dbReference type="EMBL" id="MFG6431877.1"/>
    </source>
</evidence>
<proteinExistence type="predicted"/>
<evidence type="ECO:0000259" key="3">
    <source>
        <dbReference type="Pfam" id="PF01738"/>
    </source>
</evidence>
<name>A0ABW7F9H9_9BURK</name>
<dbReference type="PANTHER" id="PTHR22946:SF9">
    <property type="entry name" value="POLYKETIDE TRANSFERASE AF380"/>
    <property type="match status" value="1"/>
</dbReference>
<evidence type="ECO:0000256" key="2">
    <source>
        <dbReference type="SAM" id="SignalP"/>
    </source>
</evidence>
<dbReference type="EC" id="3.1.-.-" evidence="4"/>
<dbReference type="PROSITE" id="PS00708">
    <property type="entry name" value="PRO_ENDOPEP_SER"/>
    <property type="match status" value="1"/>
</dbReference>
<feature type="domain" description="Dienelactone hydrolase" evidence="3">
    <location>
        <begin position="75"/>
        <end position="269"/>
    </location>
</feature>
<organism evidence="4 5">
    <name type="scientific">Pelomonas parva</name>
    <dbReference type="NCBI Taxonomy" id="3299032"/>
    <lineage>
        <taxon>Bacteria</taxon>
        <taxon>Pseudomonadati</taxon>
        <taxon>Pseudomonadota</taxon>
        <taxon>Betaproteobacteria</taxon>
        <taxon>Burkholderiales</taxon>
        <taxon>Sphaerotilaceae</taxon>
        <taxon>Roseateles</taxon>
    </lineage>
</organism>
<dbReference type="GO" id="GO:0016787">
    <property type="term" value="F:hydrolase activity"/>
    <property type="evidence" value="ECO:0007669"/>
    <property type="project" value="UniProtKB-KW"/>
</dbReference>
<dbReference type="Pfam" id="PF01738">
    <property type="entry name" value="DLH"/>
    <property type="match status" value="1"/>
</dbReference>
<dbReference type="EMBL" id="JBIGHV010000006">
    <property type="protein sequence ID" value="MFG6431877.1"/>
    <property type="molecule type" value="Genomic_DNA"/>
</dbReference>
<dbReference type="InterPro" id="IPR002925">
    <property type="entry name" value="Dienelactn_hydro"/>
</dbReference>
<evidence type="ECO:0000256" key="1">
    <source>
        <dbReference type="ARBA" id="ARBA00022801"/>
    </source>
</evidence>
<accession>A0ABW7F9H9</accession>
<keyword evidence="5" id="KW-1185">Reference proteome</keyword>
<dbReference type="InterPro" id="IPR029058">
    <property type="entry name" value="AB_hydrolase_fold"/>
</dbReference>
<protein>
    <submittedName>
        <fullName evidence="4">Dienelactone hydrolase family protein</fullName>
        <ecNumber evidence="4">3.1.-.-</ecNumber>
    </submittedName>
</protein>
<keyword evidence="1 4" id="KW-0378">Hydrolase</keyword>
<sequence length="321" mass="33778">MVWRCLKVTGLAALAVVAALAATPARASGDRGHGPGSAPDVSFISFQSPNLASPGTPLTIQGKLSVPRHAERRGHRKLPAVLILHGSSGVDARGDFYEAALNEAGIATLQIDMWQARGITGAGQRPNAPVMTYPDAFSALAFLAQQRGIDGARVGVLGFSWGGLVSLGTAERLYAGQFGGGLTFKAHVAHYPVCYAWNNTALLAAVRSTPAQYGVQWINLTGAPVMIQVGTKDDYDNGSQPCEALAQSVNGSNGGIVSVKAYPGATHGWDRLMVPMVVADPFANQGSFFSTGVPPAVKFTPDADQAYQSRARVVRFFEKKL</sequence>
<feature type="chain" id="PRO_5046362843" evidence="2">
    <location>
        <begin position="22"/>
        <end position="321"/>
    </location>
</feature>
<dbReference type="Gene3D" id="3.40.50.1820">
    <property type="entry name" value="alpha/beta hydrolase"/>
    <property type="match status" value="1"/>
</dbReference>
<keyword evidence="2" id="KW-0732">Signal</keyword>
<dbReference type="PANTHER" id="PTHR22946">
    <property type="entry name" value="DIENELACTONE HYDROLASE DOMAIN-CONTAINING PROTEIN-RELATED"/>
    <property type="match status" value="1"/>
</dbReference>
<dbReference type="RefSeq" id="WP_394481291.1">
    <property type="nucleotide sequence ID" value="NZ_JBIGHV010000006.1"/>
</dbReference>
<gene>
    <name evidence="4" type="ORF">ACG00Y_18290</name>
</gene>
<comment type="caution">
    <text evidence="4">The sequence shown here is derived from an EMBL/GenBank/DDBJ whole genome shotgun (WGS) entry which is preliminary data.</text>
</comment>
<dbReference type="InterPro" id="IPR050261">
    <property type="entry name" value="FrsA_esterase"/>
</dbReference>
<dbReference type="SUPFAM" id="SSF53474">
    <property type="entry name" value="alpha/beta-Hydrolases"/>
    <property type="match status" value="1"/>
</dbReference>